<dbReference type="InterPro" id="IPR003115">
    <property type="entry name" value="ParB_N"/>
</dbReference>
<comment type="caution">
    <text evidence="2">The sequence shown here is derived from an EMBL/GenBank/DDBJ whole genome shotgun (WGS) entry which is preliminary data.</text>
</comment>
<evidence type="ECO:0000313" key="2">
    <source>
        <dbReference type="EMBL" id="HIP57384.1"/>
    </source>
</evidence>
<proteinExistence type="predicted"/>
<dbReference type="CDD" id="cd16400">
    <property type="entry name" value="ParB_Srx_like_nuclease"/>
    <property type="match status" value="1"/>
</dbReference>
<dbReference type="SMART" id="SM00470">
    <property type="entry name" value="ParB"/>
    <property type="match status" value="1"/>
</dbReference>
<accession>A0A833DV05</accession>
<organism evidence="2 3">
    <name type="scientific">Ignisphaera aggregans</name>
    <dbReference type="NCBI Taxonomy" id="334771"/>
    <lineage>
        <taxon>Archaea</taxon>
        <taxon>Thermoproteota</taxon>
        <taxon>Thermoprotei</taxon>
        <taxon>Desulfurococcales</taxon>
        <taxon>Desulfurococcaceae</taxon>
        <taxon>Ignisphaera</taxon>
    </lineage>
</organism>
<dbReference type="AlphaFoldDB" id="A0A833DV05"/>
<evidence type="ECO:0000313" key="3">
    <source>
        <dbReference type="Proteomes" id="UP000605805"/>
    </source>
</evidence>
<feature type="domain" description="ParB-like N-terminal" evidence="1">
    <location>
        <begin position="1"/>
        <end position="85"/>
    </location>
</feature>
<gene>
    <name evidence="2" type="ORF">EYH02_04885</name>
</gene>
<name>A0A833DV05_9CREN</name>
<dbReference type="EMBL" id="DQTV01000091">
    <property type="protein sequence ID" value="HIP57384.1"/>
    <property type="molecule type" value="Genomic_DNA"/>
</dbReference>
<dbReference type="SUPFAM" id="SSF110849">
    <property type="entry name" value="ParB/Sulfiredoxin"/>
    <property type="match status" value="1"/>
</dbReference>
<protein>
    <submittedName>
        <fullName evidence="2">Transcriptional regulator</fullName>
    </submittedName>
</protein>
<dbReference type="Proteomes" id="UP000605805">
    <property type="component" value="Unassembled WGS sequence"/>
</dbReference>
<dbReference type="Pfam" id="PF02195">
    <property type="entry name" value="ParB_N"/>
    <property type="match status" value="1"/>
</dbReference>
<reference evidence="2" key="1">
    <citation type="journal article" date="2020" name="ISME J.">
        <title>Gammaproteobacteria mediating utilization of methyl-, sulfur- and petroleum organic compounds in deep ocean hydrothermal plumes.</title>
        <authorList>
            <person name="Zhou Z."/>
            <person name="Liu Y."/>
            <person name="Pan J."/>
            <person name="Cron B.R."/>
            <person name="Toner B.M."/>
            <person name="Anantharaman K."/>
            <person name="Breier J.A."/>
            <person name="Dick G.J."/>
            <person name="Li M."/>
        </authorList>
    </citation>
    <scope>NUCLEOTIDE SEQUENCE</scope>
    <source>
        <strain evidence="2">SZUA-1435</strain>
    </source>
</reference>
<dbReference type="InterPro" id="IPR036086">
    <property type="entry name" value="ParB/Sulfiredoxin_sf"/>
</dbReference>
<evidence type="ECO:0000259" key="1">
    <source>
        <dbReference type="SMART" id="SM00470"/>
    </source>
</evidence>
<dbReference type="Gene3D" id="3.90.1530.10">
    <property type="entry name" value="Conserved hypothetical protein from pyrococcus furiosus pfu- 392566-001, ParB domain"/>
    <property type="match status" value="1"/>
</dbReference>
<sequence>MVPIALLKPHEEIDEEHLHELEKRIVSDGVLRYPIIVDLKTLTILNGHHRVEILKQMGKKYVPAILVDYDSDCVKVYSWREGWNVTKELVREAALSGRKLPPRTSRHILCFEVPRVDIPLDSL</sequence>